<name>A0A6C0Y6W6_9GAMM</name>
<geneLocation type="plasmid" evidence="2">
    <name>pb18-1</name>
</geneLocation>
<keyword evidence="1" id="KW-0614">Plasmid</keyword>
<evidence type="ECO:0000313" key="2">
    <source>
        <dbReference type="Proteomes" id="UP000503440"/>
    </source>
</evidence>
<dbReference type="EMBL" id="CP044456">
    <property type="protein sequence ID" value="QIC71876.1"/>
    <property type="molecule type" value="Genomic_DNA"/>
</dbReference>
<gene>
    <name evidence="1" type="ORF">FSC09_15920</name>
</gene>
<reference evidence="1 2" key="1">
    <citation type="submission" date="2019-09" db="EMBL/GenBank/DDBJ databases">
        <title>Non-baumannii Acinetobacter spp. carrying blaNDM-1 isolated in China.</title>
        <authorList>
            <person name="Cui C."/>
            <person name="Chen C."/>
            <person name="Sun J."/>
            <person name="Liu Y."/>
        </authorList>
    </citation>
    <scope>NUCLEOTIDE SEQUENCE [LARGE SCALE GENOMIC DNA]</scope>
    <source>
        <strain evidence="1 2">B18</strain>
        <plasmid evidence="2">pb18-1</plasmid>
    </source>
</reference>
<sequence>MTEKDNNIVSFSRAKVSSDETKVQNLIRAVKGFGFQTFESPEPLSFNVVTGNSIKSGVHVVRVELKENGWFFKADLASLDYGSNNPVINRATAHNLINEAMGKLQEEFTGVQINGTEYQGVWQIRDFANEENFTILFMLGVSRKDNTSPISVIQHLASVPKIAFKLVQDGV</sequence>
<proteinExistence type="predicted"/>
<accession>A0A6C0Y6W6</accession>
<protein>
    <submittedName>
        <fullName evidence="1">Uncharacterized protein</fullName>
    </submittedName>
</protein>
<evidence type="ECO:0000313" key="1">
    <source>
        <dbReference type="EMBL" id="QIC71876.1"/>
    </source>
</evidence>
<dbReference type="RefSeq" id="WP_163146535.1">
    <property type="nucleotide sequence ID" value="NZ_CP044456.1"/>
</dbReference>
<dbReference type="Proteomes" id="UP000503440">
    <property type="component" value="Plasmid pB18-1"/>
</dbReference>
<dbReference type="AlphaFoldDB" id="A0A6C0Y6W6"/>
<organism evidence="1 2">
    <name type="scientific">Acinetobacter indicus</name>
    <dbReference type="NCBI Taxonomy" id="756892"/>
    <lineage>
        <taxon>Bacteria</taxon>
        <taxon>Pseudomonadati</taxon>
        <taxon>Pseudomonadota</taxon>
        <taxon>Gammaproteobacteria</taxon>
        <taxon>Moraxellales</taxon>
        <taxon>Moraxellaceae</taxon>
        <taxon>Acinetobacter</taxon>
    </lineage>
</organism>